<feature type="chain" id="PRO_5026957175" evidence="8">
    <location>
        <begin position="31"/>
        <end position="321"/>
    </location>
</feature>
<evidence type="ECO:0000256" key="6">
    <source>
        <dbReference type="ARBA" id="ARBA00023136"/>
    </source>
</evidence>
<keyword evidence="3" id="KW-1003">Cell membrane</keyword>
<feature type="transmembrane region" description="Helical" evidence="7">
    <location>
        <begin position="133"/>
        <end position="158"/>
    </location>
</feature>
<feature type="transmembrane region" description="Helical" evidence="7">
    <location>
        <begin position="288"/>
        <end position="311"/>
    </location>
</feature>
<dbReference type="EMBL" id="CADCTB010000227">
    <property type="protein sequence ID" value="CAA9279482.1"/>
    <property type="molecule type" value="Genomic_DNA"/>
</dbReference>
<keyword evidence="5 7" id="KW-1133">Transmembrane helix</keyword>
<evidence type="ECO:0000256" key="8">
    <source>
        <dbReference type="SAM" id="SignalP"/>
    </source>
</evidence>
<feature type="transmembrane region" description="Helical" evidence="7">
    <location>
        <begin position="242"/>
        <end position="268"/>
    </location>
</feature>
<reference evidence="10" key="1">
    <citation type="submission" date="2020-02" db="EMBL/GenBank/DDBJ databases">
        <authorList>
            <person name="Meier V. D."/>
        </authorList>
    </citation>
    <scope>NUCLEOTIDE SEQUENCE</scope>
    <source>
        <strain evidence="10">AVDCRST_MAG10</strain>
    </source>
</reference>
<keyword evidence="2 7" id="KW-0813">Transport</keyword>
<dbReference type="PANTHER" id="PTHR43163">
    <property type="entry name" value="DIPEPTIDE TRANSPORT SYSTEM PERMEASE PROTEIN DPPB-RELATED"/>
    <property type="match status" value="1"/>
</dbReference>
<accession>A0A6J4JGT5</accession>
<dbReference type="InterPro" id="IPR000515">
    <property type="entry name" value="MetI-like"/>
</dbReference>
<dbReference type="GO" id="GO:0005886">
    <property type="term" value="C:plasma membrane"/>
    <property type="evidence" value="ECO:0007669"/>
    <property type="project" value="UniProtKB-SubCell"/>
</dbReference>
<feature type="signal peptide" evidence="8">
    <location>
        <begin position="1"/>
        <end position="30"/>
    </location>
</feature>
<dbReference type="InterPro" id="IPR035906">
    <property type="entry name" value="MetI-like_sf"/>
</dbReference>
<keyword evidence="6 7" id="KW-0472">Membrane</keyword>
<dbReference type="Pfam" id="PF00528">
    <property type="entry name" value="BPD_transp_1"/>
    <property type="match status" value="1"/>
</dbReference>
<evidence type="ECO:0000256" key="4">
    <source>
        <dbReference type="ARBA" id="ARBA00022692"/>
    </source>
</evidence>
<name>A0A6J4JGT5_9ACTN</name>
<evidence type="ECO:0000256" key="5">
    <source>
        <dbReference type="ARBA" id="ARBA00022989"/>
    </source>
</evidence>
<feature type="domain" description="ABC transmembrane type-1" evidence="9">
    <location>
        <begin position="96"/>
        <end position="311"/>
    </location>
</feature>
<dbReference type="PROSITE" id="PS50928">
    <property type="entry name" value="ABC_TM1"/>
    <property type="match status" value="1"/>
</dbReference>
<sequence>MNRRYVLRRLLQVLPAVASILIVTFAVVQAAPGDPVVAVAGESGNEEYYAFMREKFGLDRPVVEQFWTYATNVLRGDMGVSFVQGQEVVSLILERVPATLLLMGSALLVSTVGGVALGALAARRPFGPFDLGLSTGALIGYALPSFWLAQLAMLTIAFRTGWFPIQGMTDARADYSGLAHYLDIARHLVLPSLVLAASEVALITRIARTGILAEMDSDYVRVAQAKGLSSTGALVHHALRNALLPVVTVVGTRIGFLFSGAVLVETVFGWPGLGRLVLSAAQTRDHPLLLGMVLVVAFSLVLSNLLTDLLYARVDPRIRYR</sequence>
<dbReference type="SUPFAM" id="SSF161098">
    <property type="entry name" value="MetI-like"/>
    <property type="match status" value="1"/>
</dbReference>
<comment type="similarity">
    <text evidence="7">Belongs to the binding-protein-dependent transport system permease family.</text>
</comment>
<feature type="transmembrane region" description="Helical" evidence="7">
    <location>
        <begin position="100"/>
        <end position="121"/>
    </location>
</feature>
<proteinExistence type="inferred from homology"/>
<evidence type="ECO:0000256" key="2">
    <source>
        <dbReference type="ARBA" id="ARBA00022448"/>
    </source>
</evidence>
<organism evidence="10">
    <name type="scientific">uncultured Acidimicrobiales bacterium</name>
    <dbReference type="NCBI Taxonomy" id="310071"/>
    <lineage>
        <taxon>Bacteria</taxon>
        <taxon>Bacillati</taxon>
        <taxon>Actinomycetota</taxon>
        <taxon>Acidimicrobiia</taxon>
        <taxon>Acidimicrobiales</taxon>
        <taxon>environmental samples</taxon>
    </lineage>
</organism>
<comment type="subcellular location">
    <subcellularLocation>
        <location evidence="1 7">Cell membrane</location>
        <topology evidence="1 7">Multi-pass membrane protein</topology>
    </subcellularLocation>
</comment>
<evidence type="ECO:0000256" key="3">
    <source>
        <dbReference type="ARBA" id="ARBA00022475"/>
    </source>
</evidence>
<evidence type="ECO:0000256" key="1">
    <source>
        <dbReference type="ARBA" id="ARBA00004651"/>
    </source>
</evidence>
<dbReference type="CDD" id="cd06261">
    <property type="entry name" value="TM_PBP2"/>
    <property type="match status" value="1"/>
</dbReference>
<dbReference type="PANTHER" id="PTHR43163:SF9">
    <property type="entry name" value="ABC TRANSPORTER PERMEASE PROTEIN"/>
    <property type="match status" value="1"/>
</dbReference>
<evidence type="ECO:0000256" key="7">
    <source>
        <dbReference type="RuleBase" id="RU363032"/>
    </source>
</evidence>
<keyword evidence="8" id="KW-0732">Signal</keyword>
<keyword evidence="4 7" id="KW-0812">Transmembrane</keyword>
<dbReference type="Pfam" id="PF19300">
    <property type="entry name" value="BPD_transp_1_N"/>
    <property type="match status" value="1"/>
</dbReference>
<gene>
    <name evidence="10" type="ORF">AVDCRST_MAG10-3812</name>
</gene>
<protein>
    <submittedName>
        <fullName evidence="10">Dipeptide transport system permease protein DppB</fullName>
    </submittedName>
</protein>
<dbReference type="InterPro" id="IPR045621">
    <property type="entry name" value="BPD_transp_1_N"/>
</dbReference>
<evidence type="ECO:0000313" key="10">
    <source>
        <dbReference type="EMBL" id="CAA9279482.1"/>
    </source>
</evidence>
<dbReference type="AlphaFoldDB" id="A0A6J4JGT5"/>
<evidence type="ECO:0000259" key="9">
    <source>
        <dbReference type="PROSITE" id="PS50928"/>
    </source>
</evidence>
<dbReference type="Gene3D" id="1.10.3720.10">
    <property type="entry name" value="MetI-like"/>
    <property type="match status" value="1"/>
</dbReference>
<dbReference type="GO" id="GO:0055085">
    <property type="term" value="P:transmembrane transport"/>
    <property type="evidence" value="ECO:0007669"/>
    <property type="project" value="InterPro"/>
</dbReference>